<dbReference type="SUPFAM" id="SSF52402">
    <property type="entry name" value="Adenine nucleotide alpha hydrolases-like"/>
    <property type="match status" value="1"/>
</dbReference>
<dbReference type="FunCoup" id="A0A3Q7GXI2">
    <property type="interactions" value="117"/>
</dbReference>
<dbReference type="PANTHER" id="PTHR47000:SF10">
    <property type="entry name" value="USPA DOMAIN-CONTAINING PROTEIN"/>
    <property type="match status" value="1"/>
</dbReference>
<evidence type="ECO:0000259" key="1">
    <source>
        <dbReference type="Pfam" id="PF00582"/>
    </source>
</evidence>
<dbReference type="Gene3D" id="3.40.50.620">
    <property type="entry name" value="HUPs"/>
    <property type="match status" value="1"/>
</dbReference>
<dbReference type="AlphaFoldDB" id="A0A3Q7GXI2"/>
<protein>
    <recommendedName>
        <fullName evidence="1">UspA domain-containing protein</fullName>
    </recommendedName>
</protein>
<dbReference type="OrthoDB" id="1667873at2759"/>
<dbReference type="InParanoid" id="A0A3Q7GXI2"/>
<dbReference type="InterPro" id="IPR014729">
    <property type="entry name" value="Rossmann-like_a/b/a_fold"/>
</dbReference>
<reference evidence="2" key="2">
    <citation type="submission" date="2019-01" db="UniProtKB">
        <authorList>
            <consortium name="EnsemblPlants"/>
        </authorList>
    </citation>
    <scope>IDENTIFICATION</scope>
    <source>
        <strain evidence="2">cv. Heinz 1706</strain>
    </source>
</reference>
<dbReference type="Pfam" id="PF00582">
    <property type="entry name" value="Usp"/>
    <property type="match status" value="1"/>
</dbReference>
<dbReference type="RefSeq" id="XP_019069969.1">
    <property type="nucleotide sequence ID" value="XM_019214424.3"/>
</dbReference>
<dbReference type="KEGG" id="sly:109120527"/>
<dbReference type="CDD" id="cd00293">
    <property type="entry name" value="USP-like"/>
    <property type="match status" value="1"/>
</dbReference>
<dbReference type="Gramene" id="Solyc06g069420.3.1">
    <property type="protein sequence ID" value="Solyc06g069420.3.1"/>
    <property type="gene ID" value="Solyc06g069420.3"/>
</dbReference>
<name>A0A3Q7GXI2_SOLLC</name>
<evidence type="ECO:0000313" key="2">
    <source>
        <dbReference type="EnsemblPlants" id="Solyc06g069420.3.1"/>
    </source>
</evidence>
<dbReference type="STRING" id="4081.A0A3Q7GXI2"/>
<proteinExistence type="predicted"/>
<dbReference type="EnsemblPlants" id="Solyc06g069420.3.1">
    <property type="protein sequence ID" value="Solyc06g069420.3.1"/>
    <property type="gene ID" value="Solyc06g069420.3"/>
</dbReference>
<gene>
    <name evidence="2" type="primary">LOC109120527</name>
</gene>
<reference evidence="2" key="1">
    <citation type="journal article" date="2012" name="Nature">
        <title>The tomato genome sequence provides insights into fleshy fruit evolution.</title>
        <authorList>
            <consortium name="Tomato Genome Consortium"/>
        </authorList>
    </citation>
    <scope>NUCLEOTIDE SEQUENCE [LARGE SCALE GENOMIC DNA]</scope>
    <source>
        <strain evidence="2">cv. Heinz 1706</strain>
    </source>
</reference>
<evidence type="ECO:0000313" key="3">
    <source>
        <dbReference type="Proteomes" id="UP000004994"/>
    </source>
</evidence>
<dbReference type="PANTHER" id="PTHR47000">
    <property type="entry name" value="ADENINE NUCLEOTIDE ALPHA HYDROLASES-LIKE SUPERFAMILY PROTEIN"/>
    <property type="match status" value="1"/>
</dbReference>
<dbReference type="GeneID" id="109120527"/>
<dbReference type="PaxDb" id="4081-Solyc06g069420.2.1"/>
<organism evidence="2">
    <name type="scientific">Solanum lycopersicum</name>
    <name type="common">Tomato</name>
    <name type="synonym">Lycopersicon esculentum</name>
    <dbReference type="NCBI Taxonomy" id="4081"/>
    <lineage>
        <taxon>Eukaryota</taxon>
        <taxon>Viridiplantae</taxon>
        <taxon>Streptophyta</taxon>
        <taxon>Embryophyta</taxon>
        <taxon>Tracheophyta</taxon>
        <taxon>Spermatophyta</taxon>
        <taxon>Magnoliopsida</taxon>
        <taxon>eudicotyledons</taxon>
        <taxon>Gunneridae</taxon>
        <taxon>Pentapetalae</taxon>
        <taxon>asterids</taxon>
        <taxon>lamiids</taxon>
        <taxon>Solanales</taxon>
        <taxon>Solanaceae</taxon>
        <taxon>Solanoideae</taxon>
        <taxon>Solaneae</taxon>
        <taxon>Solanum</taxon>
        <taxon>Solanum subgen. Lycopersicon</taxon>
    </lineage>
</organism>
<keyword evidence="3" id="KW-1185">Reference proteome</keyword>
<accession>A0A3Q7GXI2</accession>
<dbReference type="InterPro" id="IPR006016">
    <property type="entry name" value="UspA"/>
</dbReference>
<dbReference type="Proteomes" id="UP000004994">
    <property type="component" value="Chromosome 6"/>
</dbReference>
<feature type="domain" description="UspA" evidence="1">
    <location>
        <begin position="72"/>
        <end position="213"/>
    </location>
</feature>
<sequence>MNPFRAKLHGFCMSRAVVRVRARSPCKQYKRTGSIKFNDSDSKYCSSTEMSFNSVESRSDSESIGDNNSNNNRVMVVVDPSLDPNCALQWALSHTVQSQDTIILLYVSKISNKGEKANSEINQRAYELLCSMKNMCQTRKPGVQVEIVMQEGKEKGAVVVEEAKQHKASLLVLGQKKRSIMWRLLRIWTRKRSRSRVVEYCIQKANCMTIAVRRKSSKYGGYLITTKRHKNFWLLA</sequence>
<dbReference type="OMA" id="MCQTRKP"/>